<gene>
    <name evidence="1" type="ORF">UT30_C0051G0001</name>
</gene>
<protein>
    <submittedName>
        <fullName evidence="1">Uncharacterized protein</fullName>
    </submittedName>
</protein>
<accession>A0A0G0MHV9</accession>
<organism evidence="1 2">
    <name type="scientific">Candidatus Uhrbacteria bacterium GW2011_GWF2_39_13</name>
    <dbReference type="NCBI Taxonomy" id="1618995"/>
    <lineage>
        <taxon>Bacteria</taxon>
        <taxon>Candidatus Uhriibacteriota</taxon>
    </lineage>
</organism>
<evidence type="ECO:0000313" key="1">
    <source>
        <dbReference type="EMBL" id="KKR02733.1"/>
    </source>
</evidence>
<evidence type="ECO:0000313" key="2">
    <source>
        <dbReference type="Proteomes" id="UP000033935"/>
    </source>
</evidence>
<dbReference type="Gene3D" id="2.180.10.10">
    <property type="entry name" value="RHS repeat-associated core"/>
    <property type="match status" value="1"/>
</dbReference>
<dbReference type="AlphaFoldDB" id="A0A0G0MHV9"/>
<comment type="caution">
    <text evidence="1">The sequence shown here is derived from an EMBL/GenBank/DDBJ whole genome shotgun (WGS) entry which is preliminary data.</text>
</comment>
<dbReference type="EMBL" id="LBWG01000051">
    <property type="protein sequence ID" value="KKR02733.1"/>
    <property type="molecule type" value="Genomic_DNA"/>
</dbReference>
<name>A0A0G0MHV9_9BACT</name>
<sequence length="167" mass="18964">MSYNDYCNIDSKSTYNYVAPGAAVSGTPTVVNYAYNDTIWRDLLTSIGSTTITYDNIGNPNKWRNGYSLTWQGRNLNALSKDSIYYINCKYNSAGIRTHKDYTDLDIMYTTNYDYVLDGSKIIKETISGGENTTLYYFYDESGVTGFNYNGSDYYYGKNLQGDITKI</sequence>
<proteinExistence type="predicted"/>
<reference evidence="1 2" key="1">
    <citation type="journal article" date="2015" name="Nature">
        <title>rRNA introns, odd ribosomes, and small enigmatic genomes across a large radiation of phyla.</title>
        <authorList>
            <person name="Brown C.T."/>
            <person name="Hug L.A."/>
            <person name="Thomas B.C."/>
            <person name="Sharon I."/>
            <person name="Castelle C.J."/>
            <person name="Singh A."/>
            <person name="Wilkins M.J."/>
            <person name="Williams K.H."/>
            <person name="Banfield J.F."/>
        </authorList>
    </citation>
    <scope>NUCLEOTIDE SEQUENCE [LARGE SCALE GENOMIC DNA]</scope>
</reference>
<dbReference type="Proteomes" id="UP000033935">
    <property type="component" value="Unassembled WGS sequence"/>
</dbReference>
<feature type="non-terminal residue" evidence="1">
    <location>
        <position position="167"/>
    </location>
</feature>